<name>A0ABW8SVB0_9BACT</name>
<reference evidence="2 3" key="1">
    <citation type="submission" date="2024-07" db="EMBL/GenBank/DDBJ databases">
        <authorList>
            <person name="Pitt A."/>
            <person name="Hahn M.W."/>
        </authorList>
    </citation>
    <scope>NUCLEOTIDE SEQUENCE [LARGE SCALE GENOMIC DNA]</scope>
    <source>
        <strain evidence="2 3">2-AUSEE-184A6</strain>
    </source>
</reference>
<proteinExistence type="predicted"/>
<sequence>MLNYLDFTLKASLTDKEKVVQKLFELGADFLGIDEQHDFYFHTEKGKLKYRKGSLGTLITHYERFLVDNSEKTHVYRYDVDPSEESVKQLYLTHDLLGETQKSRTLFQWENVTIHLDLLPDGNTFIEVEAKDFEQELTESELQQKCRGLFDYLEIPDRDLRQTGYL</sequence>
<dbReference type="InterPro" id="IPR033469">
    <property type="entry name" value="CYTH-like_dom_sf"/>
</dbReference>
<dbReference type="InterPro" id="IPR023577">
    <property type="entry name" value="CYTH_domain"/>
</dbReference>
<dbReference type="Gene3D" id="2.40.320.10">
    <property type="entry name" value="Hypothetical Protein Pfu-838710-001"/>
    <property type="match status" value="1"/>
</dbReference>
<dbReference type="Pfam" id="PF01928">
    <property type="entry name" value="CYTH"/>
    <property type="match status" value="1"/>
</dbReference>
<protein>
    <submittedName>
        <fullName evidence="2">CYTH domain-containing protein</fullName>
    </submittedName>
</protein>
<accession>A0ABW8SVB0</accession>
<evidence type="ECO:0000259" key="1">
    <source>
        <dbReference type="Pfam" id="PF01928"/>
    </source>
</evidence>
<dbReference type="PANTHER" id="PTHR21028">
    <property type="entry name" value="SI:CH211-156B7.4"/>
    <property type="match status" value="1"/>
</dbReference>
<dbReference type="Proteomes" id="UP001623559">
    <property type="component" value="Unassembled WGS sequence"/>
</dbReference>
<feature type="domain" description="CYTH" evidence="1">
    <location>
        <begin position="10"/>
        <end position="137"/>
    </location>
</feature>
<dbReference type="RefSeq" id="WP_406777907.1">
    <property type="nucleotide sequence ID" value="NZ_JBEWZG010000002.1"/>
</dbReference>
<evidence type="ECO:0000313" key="2">
    <source>
        <dbReference type="EMBL" id="MFL0206329.1"/>
    </source>
</evidence>
<dbReference type="EMBL" id="JBEWZG010000002">
    <property type="protein sequence ID" value="MFL0206329.1"/>
    <property type="molecule type" value="Genomic_DNA"/>
</dbReference>
<evidence type="ECO:0000313" key="3">
    <source>
        <dbReference type="Proteomes" id="UP001623559"/>
    </source>
</evidence>
<organism evidence="2 3">
    <name type="scientific">Aquirufa novilacunae</name>
    <dbReference type="NCBI Taxonomy" id="3139305"/>
    <lineage>
        <taxon>Bacteria</taxon>
        <taxon>Pseudomonadati</taxon>
        <taxon>Bacteroidota</taxon>
        <taxon>Cytophagia</taxon>
        <taxon>Cytophagales</taxon>
        <taxon>Flectobacillaceae</taxon>
        <taxon>Aquirufa</taxon>
    </lineage>
</organism>
<comment type="caution">
    <text evidence="2">The sequence shown here is derived from an EMBL/GenBank/DDBJ whole genome shotgun (WGS) entry which is preliminary data.</text>
</comment>
<dbReference type="InterPro" id="IPR008173">
    <property type="entry name" value="Adenylyl_cyclase_CyaB"/>
</dbReference>
<dbReference type="SUPFAM" id="SSF55154">
    <property type="entry name" value="CYTH-like phosphatases"/>
    <property type="match status" value="1"/>
</dbReference>
<gene>
    <name evidence="2" type="ORF">V7S74_06200</name>
</gene>
<dbReference type="PANTHER" id="PTHR21028:SF2">
    <property type="entry name" value="CYTH DOMAIN-CONTAINING PROTEIN"/>
    <property type="match status" value="1"/>
</dbReference>